<feature type="compositionally biased region" description="Pro residues" evidence="1">
    <location>
        <begin position="377"/>
        <end position="395"/>
    </location>
</feature>
<proteinExistence type="predicted"/>
<dbReference type="Gene3D" id="3.40.1620.10">
    <property type="entry name" value="YefM-like domain"/>
    <property type="match status" value="1"/>
</dbReference>
<feature type="region of interest" description="Disordered" evidence="1">
    <location>
        <begin position="894"/>
        <end position="976"/>
    </location>
</feature>
<dbReference type="EMBL" id="JBEZFP010000140">
    <property type="protein sequence ID" value="MEU8138809.1"/>
    <property type="molecule type" value="Genomic_DNA"/>
</dbReference>
<feature type="region of interest" description="Disordered" evidence="1">
    <location>
        <begin position="644"/>
        <end position="674"/>
    </location>
</feature>
<feature type="region of interest" description="Disordered" evidence="1">
    <location>
        <begin position="1240"/>
        <end position="1421"/>
    </location>
</feature>
<feature type="compositionally biased region" description="Low complexity" evidence="1">
    <location>
        <begin position="1265"/>
        <end position="1276"/>
    </location>
</feature>
<dbReference type="Proteomes" id="UP001551482">
    <property type="component" value="Unassembled WGS sequence"/>
</dbReference>
<feature type="compositionally biased region" description="Low complexity" evidence="1">
    <location>
        <begin position="396"/>
        <end position="412"/>
    </location>
</feature>
<feature type="region of interest" description="Disordered" evidence="1">
    <location>
        <begin position="211"/>
        <end position="256"/>
    </location>
</feature>
<feature type="compositionally biased region" description="Low complexity" evidence="1">
    <location>
        <begin position="894"/>
        <end position="912"/>
    </location>
</feature>
<feature type="compositionally biased region" description="Low complexity" evidence="1">
    <location>
        <begin position="1390"/>
        <end position="1409"/>
    </location>
</feature>
<feature type="compositionally biased region" description="Pro residues" evidence="1">
    <location>
        <begin position="913"/>
        <end position="922"/>
    </location>
</feature>
<dbReference type="SUPFAM" id="SSF52540">
    <property type="entry name" value="P-loop containing nucleoside triphosphate hydrolases"/>
    <property type="match status" value="1"/>
</dbReference>
<evidence type="ECO:0000313" key="3">
    <source>
        <dbReference type="EMBL" id="MEU8138809.1"/>
    </source>
</evidence>
<feature type="compositionally biased region" description="Pro residues" evidence="1">
    <location>
        <begin position="111"/>
        <end position="122"/>
    </location>
</feature>
<dbReference type="InterPro" id="IPR027417">
    <property type="entry name" value="P-loop_NTPase"/>
</dbReference>
<feature type="compositionally biased region" description="Pro residues" evidence="1">
    <location>
        <begin position="413"/>
        <end position="433"/>
    </location>
</feature>
<dbReference type="Pfam" id="PF03796">
    <property type="entry name" value="DnaB_C"/>
    <property type="match status" value="1"/>
</dbReference>
<feature type="compositionally biased region" description="Low complexity" evidence="1">
    <location>
        <begin position="644"/>
        <end position="666"/>
    </location>
</feature>
<feature type="compositionally biased region" description="Low complexity" evidence="1">
    <location>
        <begin position="163"/>
        <end position="176"/>
    </location>
</feature>
<dbReference type="RefSeq" id="WP_358362512.1">
    <property type="nucleotide sequence ID" value="NZ_JBEZFP010000140.1"/>
</dbReference>
<feature type="compositionally biased region" description="Pro residues" evidence="1">
    <location>
        <begin position="1288"/>
        <end position="1298"/>
    </location>
</feature>
<feature type="compositionally biased region" description="Pro residues" evidence="1">
    <location>
        <begin position="794"/>
        <end position="806"/>
    </location>
</feature>
<feature type="compositionally biased region" description="Low complexity" evidence="1">
    <location>
        <begin position="537"/>
        <end position="571"/>
    </location>
</feature>
<evidence type="ECO:0000259" key="2">
    <source>
        <dbReference type="PROSITE" id="PS51199"/>
    </source>
</evidence>
<evidence type="ECO:0000256" key="1">
    <source>
        <dbReference type="SAM" id="MobiDB-lite"/>
    </source>
</evidence>
<feature type="compositionally biased region" description="Low complexity" evidence="1">
    <location>
        <begin position="132"/>
        <end position="154"/>
    </location>
</feature>
<feature type="region of interest" description="Disordered" evidence="1">
    <location>
        <begin position="111"/>
        <end position="176"/>
    </location>
</feature>
<feature type="compositionally biased region" description="Pro residues" evidence="1">
    <location>
        <begin position="1242"/>
        <end position="1264"/>
    </location>
</feature>
<dbReference type="PROSITE" id="PS51199">
    <property type="entry name" value="SF4_HELICASE"/>
    <property type="match status" value="1"/>
</dbReference>
<feature type="region of interest" description="Disordered" evidence="1">
    <location>
        <begin position="785"/>
        <end position="855"/>
    </location>
</feature>
<feature type="compositionally biased region" description="Low complexity" evidence="1">
    <location>
        <begin position="946"/>
        <end position="958"/>
    </location>
</feature>
<feature type="compositionally biased region" description="Low complexity" evidence="1">
    <location>
        <begin position="1299"/>
        <end position="1327"/>
    </location>
</feature>
<accession>A0ABV3DST0</accession>
<feature type="compositionally biased region" description="Low complexity" evidence="1">
    <location>
        <begin position="832"/>
        <end position="852"/>
    </location>
</feature>
<keyword evidence="4" id="KW-1185">Reference proteome</keyword>
<feature type="region of interest" description="Disordered" evidence="1">
    <location>
        <begin position="528"/>
        <end position="615"/>
    </location>
</feature>
<dbReference type="PANTHER" id="PTHR30153:SF2">
    <property type="entry name" value="REPLICATIVE DNA HELICASE"/>
    <property type="match status" value="1"/>
</dbReference>
<reference evidence="3 4" key="1">
    <citation type="submission" date="2024-06" db="EMBL/GenBank/DDBJ databases">
        <title>The Natural Products Discovery Center: Release of the First 8490 Sequenced Strains for Exploring Actinobacteria Biosynthetic Diversity.</title>
        <authorList>
            <person name="Kalkreuter E."/>
            <person name="Kautsar S.A."/>
            <person name="Yang D."/>
            <person name="Bader C.D."/>
            <person name="Teijaro C.N."/>
            <person name="Fluegel L."/>
            <person name="Davis C.M."/>
            <person name="Simpson J.R."/>
            <person name="Lauterbach L."/>
            <person name="Steele A.D."/>
            <person name="Gui C."/>
            <person name="Meng S."/>
            <person name="Li G."/>
            <person name="Viehrig K."/>
            <person name="Ye F."/>
            <person name="Su P."/>
            <person name="Kiefer A.F."/>
            <person name="Nichols A."/>
            <person name="Cepeda A.J."/>
            <person name="Yan W."/>
            <person name="Fan B."/>
            <person name="Jiang Y."/>
            <person name="Adhikari A."/>
            <person name="Zheng C.-J."/>
            <person name="Schuster L."/>
            <person name="Cowan T.M."/>
            <person name="Smanski M.J."/>
            <person name="Chevrette M.G."/>
            <person name="De Carvalho L.P.S."/>
            <person name="Shen B."/>
        </authorList>
    </citation>
    <scope>NUCLEOTIDE SEQUENCE [LARGE SCALE GENOMIC DNA]</scope>
    <source>
        <strain evidence="3 4">NPDC048946</strain>
    </source>
</reference>
<comment type="caution">
    <text evidence="3">The sequence shown here is derived from an EMBL/GenBank/DDBJ whole genome shotgun (WGS) entry which is preliminary data.</text>
</comment>
<feature type="compositionally biased region" description="Pro residues" evidence="1">
    <location>
        <begin position="935"/>
        <end position="945"/>
    </location>
</feature>
<organism evidence="3 4">
    <name type="scientific">Streptodolium elevatio</name>
    <dbReference type="NCBI Taxonomy" id="3157996"/>
    <lineage>
        <taxon>Bacteria</taxon>
        <taxon>Bacillati</taxon>
        <taxon>Actinomycetota</taxon>
        <taxon>Actinomycetes</taxon>
        <taxon>Kitasatosporales</taxon>
        <taxon>Streptomycetaceae</taxon>
        <taxon>Streptodolium</taxon>
    </lineage>
</organism>
<feature type="compositionally biased region" description="Pro residues" evidence="1">
    <location>
        <begin position="1328"/>
        <end position="1341"/>
    </location>
</feature>
<feature type="domain" description="SF4 helicase" evidence="2">
    <location>
        <begin position="997"/>
        <end position="1201"/>
    </location>
</feature>
<gene>
    <name evidence="3" type="ORF">AB0C36_35575</name>
</gene>
<dbReference type="Gene3D" id="3.40.50.300">
    <property type="entry name" value="P-loop containing nucleotide triphosphate hydrolases"/>
    <property type="match status" value="1"/>
</dbReference>
<protein>
    <submittedName>
        <fullName evidence="3">Type II toxin-antitoxin system prevent-host-death family antitoxin</fullName>
    </submittedName>
</protein>
<dbReference type="PANTHER" id="PTHR30153">
    <property type="entry name" value="REPLICATIVE DNA HELICASE DNAB"/>
    <property type="match status" value="1"/>
</dbReference>
<feature type="compositionally biased region" description="Pro residues" evidence="1">
    <location>
        <begin position="815"/>
        <end position="831"/>
    </location>
</feature>
<feature type="region of interest" description="Disordered" evidence="1">
    <location>
        <begin position="366"/>
        <end position="440"/>
    </location>
</feature>
<feature type="compositionally biased region" description="Pro residues" evidence="1">
    <location>
        <begin position="959"/>
        <end position="973"/>
    </location>
</feature>
<name>A0ABV3DST0_9ACTN</name>
<evidence type="ECO:0000313" key="4">
    <source>
        <dbReference type="Proteomes" id="UP001551482"/>
    </source>
</evidence>
<dbReference type="InterPro" id="IPR007694">
    <property type="entry name" value="DNA_helicase_DnaB-like_C"/>
</dbReference>
<dbReference type="NCBIfam" id="TIGR01552">
    <property type="entry name" value="phd_fam"/>
    <property type="match status" value="1"/>
</dbReference>
<sequence>MAGGWTLPAATDPVWTDPEVPPYEALEVLAAAARPLIAPPRGRLATTAGAPLREAVTAVAELRASGTDWHVLLSSPRSVFGGPRHTAAQDLWDLLELTWTRYIRPALPAPAAPAAVPAPAPAPAERVGTSRPGAATTPEGPASAPTPAPARAAGVKSRRKSTRSTSDAPAAPVPADAAAAPASAVSVAGEMSGSAPAASAAVRGRASAATSAAPAGPAAPGTGNRAPAAAVPSTAAPAAPAAAPRGPGPAAASDTAPARAGVAAGLVLPPPGDGFWAAVPARFRNNARTAAHTLVTPPRGPLAGPEGRPLRAAVTALARGRTVTGTHWHALLTAPREAFGGPTSARATALYTLLQDTAEQHLRPALTGQQPGQDAPPKTPAHPAAPAPTPGPASPPAASAASSVPTSVEGPAAPAPATAPDPIPAPAPAPPPGSVVAGPGTLHEARAELPRLLRAAEAGTTTALSTGPHHAHLTSPKTAAAAGWNLEAAPAHGVADARKHLGHLVQEAAAGAPQVLRRHSTPVAVLLPTTPIPASRGTTPATDTGAGTGPDSAAPEPSAAPTPATAGTAPAKPKRSKPPAHPTSHTEQLPDGLPSGAAGRPAPVSTAPGIAPASGPAGLLEEAAAPYGAPAAAGPAGLLEATASQGTAPAADAPGPGPVPAAAGGPVPDPTRVPEAAVPAAPALASAPALVPGVVVAGPGTLHEARAALPQLVRAAGEGTATVLATRGDRAVLTSPAAATVLGWDLNAAPGYSTVQGRKHLGELIAHAAAGRPQVLRRHSTPVAVLLPAGPDGAPTPAPGTAPPPAVETTSAGPAPAPAAPATPVPAPAAPPVAGSAAAPGTADTTTASAPAPALPAPPAAWAAAAVDERTAITPAPVPAPAATTTTALPAANTTAPAAPAPATTAPATTAPAPAPPTPTPTAPAAAVPAERADAPPPGAVPPSARPAAGPAAPAATTPAPPAPTTPPTPSLRPAPRRLSSFADVLNTVLTPTADPATTPNTGAALGIRTLDDLLGPLQPGRLYLVTAAPGVGGSLLATAAARTTALDRNLPVLYAASGLTAADVTARIVAAHLPVDYRRLRAGRLTDAERDDARILYGHLAAAPLFLDDGAGLTADAIDATAAELPDLALVVVDRLQTAPDPRLPLSGPTQVADAAQALTHLARTRHVPVLAVLDSPPPATPSPAGGQATGLAADVQLLLTTDGTPQPTWVHATATERDLGTLGEAVLYADLAHARLLDPPARPAPNAFPPNPSTPTPTPTPATPGHAPTPARTTSGRTPVHTPNTPAAPSPSPSSPTPETGTAPTAPTAPGAWPEVTRPGTAQRPPTTPAPPTAPPSAPTGPTTDLANPGPEDPEEYPGHTLQPPNTPNTAPGTGRAPDRAAQPPTKTSPTPRQAPSRPASASASAPGTGEGKYGGRDYSDFTKMITRAVDRTLAEHDGDVDAAITALEKRAIPDAMALFEATRVGSTYEHTAFPELPDILRKKTRNGADEVWEGRHKWSNAALLDELEAGTRPPATVAVLDTNAAYLSALKTHLPIGKLIHDPGGGFNPKRAGVYLLNSRPTWDHPHLPDPIGNRRESGPVILTDPTIRLLIRCATLKLCEAPVIAENWTSGGTEILFEKFRRVLTLAREDAIRGGDTAAEAYIKAMYAKLVSTIGESSANREMRRSEYMHSFRSQAFANLWYKAHRAHTQGLTVVSLRGTDELHVTGGDWRQVFNEGRLTQEMKLKEQYTLPRSAA</sequence>